<evidence type="ECO:0000256" key="1">
    <source>
        <dbReference type="SAM" id="MobiDB-lite"/>
    </source>
</evidence>
<reference evidence="3 4" key="1">
    <citation type="journal article" date="2008" name="Nature">
        <title>The Phaeodactylum genome reveals the evolutionary history of diatom genomes.</title>
        <authorList>
            <person name="Bowler C."/>
            <person name="Allen A.E."/>
            <person name="Badger J.H."/>
            <person name="Grimwood J."/>
            <person name="Jabbari K."/>
            <person name="Kuo A."/>
            <person name="Maheswari U."/>
            <person name="Martens C."/>
            <person name="Maumus F."/>
            <person name="Otillar R.P."/>
            <person name="Rayko E."/>
            <person name="Salamov A."/>
            <person name="Vandepoele K."/>
            <person name="Beszteri B."/>
            <person name="Gruber A."/>
            <person name="Heijde M."/>
            <person name="Katinka M."/>
            <person name="Mock T."/>
            <person name="Valentin K."/>
            <person name="Verret F."/>
            <person name="Berges J.A."/>
            <person name="Brownlee C."/>
            <person name="Cadoret J.P."/>
            <person name="Chiovitti A."/>
            <person name="Choi C.J."/>
            <person name="Coesel S."/>
            <person name="De Martino A."/>
            <person name="Detter J.C."/>
            <person name="Durkin C."/>
            <person name="Falciatore A."/>
            <person name="Fournet J."/>
            <person name="Haruta M."/>
            <person name="Huysman M.J."/>
            <person name="Jenkins B.D."/>
            <person name="Jiroutova K."/>
            <person name="Jorgensen R.E."/>
            <person name="Joubert Y."/>
            <person name="Kaplan A."/>
            <person name="Kroger N."/>
            <person name="Kroth P.G."/>
            <person name="La Roche J."/>
            <person name="Lindquist E."/>
            <person name="Lommer M."/>
            <person name="Martin-Jezequel V."/>
            <person name="Lopez P.J."/>
            <person name="Lucas S."/>
            <person name="Mangogna M."/>
            <person name="McGinnis K."/>
            <person name="Medlin L.K."/>
            <person name="Montsant A."/>
            <person name="Oudot-Le Secq M.P."/>
            <person name="Napoli C."/>
            <person name="Obornik M."/>
            <person name="Parker M.S."/>
            <person name="Petit J.L."/>
            <person name="Porcel B.M."/>
            <person name="Poulsen N."/>
            <person name="Robison M."/>
            <person name="Rychlewski L."/>
            <person name="Rynearson T.A."/>
            <person name="Schmutz J."/>
            <person name="Shapiro H."/>
            <person name="Siaut M."/>
            <person name="Stanley M."/>
            <person name="Sussman M.R."/>
            <person name="Taylor A.R."/>
            <person name="Vardi A."/>
            <person name="von Dassow P."/>
            <person name="Vyverman W."/>
            <person name="Willis A."/>
            <person name="Wyrwicz L.S."/>
            <person name="Rokhsar D.S."/>
            <person name="Weissenbach J."/>
            <person name="Armbrust E.V."/>
            <person name="Green B.R."/>
            <person name="Van de Peer Y."/>
            <person name="Grigoriev I.V."/>
        </authorList>
    </citation>
    <scope>NUCLEOTIDE SEQUENCE [LARGE SCALE GENOMIC DNA]</scope>
    <source>
        <strain evidence="3 4">CCAP 1055/1</strain>
    </source>
</reference>
<name>B7G9Y3_PHATC</name>
<dbReference type="AlphaFoldDB" id="B7G9Y3"/>
<evidence type="ECO:0000313" key="4">
    <source>
        <dbReference type="Proteomes" id="UP000000759"/>
    </source>
</evidence>
<protein>
    <recommendedName>
        <fullName evidence="2">DUF6824 domain-containing protein</fullName>
    </recommendedName>
</protein>
<dbReference type="PaxDb" id="2850-Phatr39906"/>
<dbReference type="RefSeq" id="XP_002183970.1">
    <property type="nucleotide sequence ID" value="XM_002183934.1"/>
</dbReference>
<dbReference type="KEGG" id="pti:PHATRDRAFT_39906"/>
<gene>
    <name evidence="3" type="ORF">PHATRDRAFT_39906</name>
</gene>
<sequence length="403" mass="43794">MNLSFLPFSSNSFAILATTPTVKVGQEQGSYKSIKIVPGKNDILLGRVPQTHRLALSTGGKNNQHSGNVQLRNLARSFCSVYHGAKKKEKPAIAQSLVGCVRNLSPPGRFLKHTVEGWEEATESVAQEKASQSLRDTVASVLKEAAIQDGTELPTEIFTQACLKGPCPVSSRRHATAKTPISMHLQQSNEQLTQNDSASLFTTAFSSHTSISDSPAVHYGNRLLPPIDVTLSAFSLESSVGKQRKISFPGRNPNTVNQHSQTKRARYTAAETGNYTFEWGLIPKLQSMSSDGFYMSCHGLPKLLSGIGTGNGGISLNDVAQYAHLATQREKNSNMSEFSVSDNFEEGKPIGADALDAIVWDEDDIDLDSSSSFPIAPSQHQEGASWDDEDAFRRNILSLLQEI</sequence>
<dbReference type="OrthoDB" id="47806at2759"/>
<reference evidence="4" key="2">
    <citation type="submission" date="2008-08" db="EMBL/GenBank/DDBJ databases">
        <authorList>
            <consortium name="Diatom Consortium"/>
            <person name="Grigoriev I."/>
            <person name="Grimwood J."/>
            <person name="Kuo A."/>
            <person name="Otillar R.P."/>
            <person name="Salamov A."/>
            <person name="Detter J.C."/>
            <person name="Lindquist E."/>
            <person name="Shapiro H."/>
            <person name="Lucas S."/>
            <person name="Glavina del Rio T."/>
            <person name="Pitluck S."/>
            <person name="Rokhsar D."/>
            <person name="Bowler C."/>
        </authorList>
    </citation>
    <scope>GENOME REANNOTATION</scope>
    <source>
        <strain evidence="4">CCAP 1055/1</strain>
    </source>
</reference>
<accession>B7G9Y3</accession>
<dbReference type="InParanoid" id="B7G9Y3"/>
<dbReference type="Proteomes" id="UP000000759">
    <property type="component" value="Chromosome 21"/>
</dbReference>
<dbReference type="GeneID" id="7195702"/>
<dbReference type="InterPro" id="IPR049227">
    <property type="entry name" value="DUF6824"/>
</dbReference>
<organism evidence="3 4">
    <name type="scientific">Phaeodactylum tricornutum (strain CCAP 1055/1)</name>
    <dbReference type="NCBI Taxonomy" id="556484"/>
    <lineage>
        <taxon>Eukaryota</taxon>
        <taxon>Sar</taxon>
        <taxon>Stramenopiles</taxon>
        <taxon>Ochrophyta</taxon>
        <taxon>Bacillariophyta</taxon>
        <taxon>Bacillariophyceae</taxon>
        <taxon>Bacillariophycidae</taxon>
        <taxon>Naviculales</taxon>
        <taxon>Phaeodactylaceae</taxon>
        <taxon>Phaeodactylum</taxon>
    </lineage>
</organism>
<feature type="region of interest" description="Disordered" evidence="1">
    <location>
        <begin position="244"/>
        <end position="263"/>
    </location>
</feature>
<proteinExistence type="predicted"/>
<dbReference type="HOGENOM" id="CLU_704888_0_0_1"/>
<keyword evidence="4" id="KW-1185">Reference proteome</keyword>
<feature type="domain" description="DUF6824" evidence="2">
    <location>
        <begin position="58"/>
        <end position="136"/>
    </location>
</feature>
<evidence type="ECO:0000313" key="3">
    <source>
        <dbReference type="EMBL" id="EEC44639.1"/>
    </source>
</evidence>
<evidence type="ECO:0000259" key="2">
    <source>
        <dbReference type="Pfam" id="PF20710"/>
    </source>
</evidence>
<dbReference type="Pfam" id="PF20710">
    <property type="entry name" value="DUF6824"/>
    <property type="match status" value="1"/>
</dbReference>
<dbReference type="EMBL" id="CM000623">
    <property type="protein sequence ID" value="EEC44639.1"/>
    <property type="molecule type" value="Genomic_DNA"/>
</dbReference>